<protein>
    <submittedName>
        <fullName evidence="1">Uncharacterized protein</fullName>
    </submittedName>
</protein>
<reference evidence="1" key="1">
    <citation type="submission" date="2018-04" db="EMBL/GenBank/DDBJ databases">
        <title>Whole genome sequencing of Hypsizygus marmoreus.</title>
        <authorList>
            <person name="Choi I.-G."/>
            <person name="Min B."/>
            <person name="Kim J.-G."/>
            <person name="Kim S."/>
            <person name="Oh Y.-L."/>
            <person name="Kong W.-S."/>
            <person name="Park H."/>
            <person name="Jeong J."/>
            <person name="Song E.-S."/>
        </authorList>
    </citation>
    <scope>NUCLEOTIDE SEQUENCE [LARGE SCALE GENOMIC DNA]</scope>
    <source>
        <strain evidence="1">51987-8</strain>
    </source>
</reference>
<keyword evidence="2" id="KW-1185">Reference proteome</keyword>
<accession>A0A369J2V1</accession>
<dbReference type="AlphaFoldDB" id="A0A369J2V1"/>
<dbReference type="Proteomes" id="UP000076154">
    <property type="component" value="Unassembled WGS sequence"/>
</dbReference>
<proteinExistence type="predicted"/>
<name>A0A369J2V1_HYPMA</name>
<organism evidence="1 2">
    <name type="scientific">Hypsizygus marmoreus</name>
    <name type="common">White beech mushroom</name>
    <name type="synonym">Agaricus marmoreus</name>
    <dbReference type="NCBI Taxonomy" id="39966"/>
    <lineage>
        <taxon>Eukaryota</taxon>
        <taxon>Fungi</taxon>
        <taxon>Dikarya</taxon>
        <taxon>Basidiomycota</taxon>
        <taxon>Agaricomycotina</taxon>
        <taxon>Agaricomycetes</taxon>
        <taxon>Agaricomycetidae</taxon>
        <taxon>Agaricales</taxon>
        <taxon>Tricholomatineae</taxon>
        <taxon>Lyophyllaceae</taxon>
        <taxon>Hypsizygus</taxon>
    </lineage>
</organism>
<sequence>MFDVNTPETMAALTKCWAEFREKAPSADDDVREICCVLVGNKVNLIVSGTGGEEGPVRENEVRQVLQDLYLLHGGNNVTTPALCQHHVSKLLKPVAGAANPVQFYCNYAQSMECIITLSIIPFSRASPLQFRFPVLITFLRRLYEYNTHDASNIPHTFLLPLRRLPLRTQLPQAIIYLLLTKRSL</sequence>
<evidence type="ECO:0000313" key="2">
    <source>
        <dbReference type="Proteomes" id="UP000076154"/>
    </source>
</evidence>
<dbReference type="OrthoDB" id="9989112at2759"/>
<gene>
    <name evidence="1" type="ORF">Hypma_002733</name>
</gene>
<dbReference type="InParanoid" id="A0A369J2V1"/>
<dbReference type="STRING" id="39966.A0A369J2V1"/>
<comment type="caution">
    <text evidence="1">The sequence shown here is derived from an EMBL/GenBank/DDBJ whole genome shotgun (WGS) entry which is preliminary data.</text>
</comment>
<dbReference type="EMBL" id="LUEZ02000124">
    <property type="protein sequence ID" value="RDB16359.1"/>
    <property type="molecule type" value="Genomic_DNA"/>
</dbReference>
<evidence type="ECO:0000313" key="1">
    <source>
        <dbReference type="EMBL" id="RDB16359.1"/>
    </source>
</evidence>